<dbReference type="Proteomes" id="UP000664800">
    <property type="component" value="Unassembled WGS sequence"/>
</dbReference>
<gene>
    <name evidence="2" type="ORF">J0I24_04010</name>
</gene>
<sequence>MDNPTAWWILAGFFVAMELVSGTFYLLMLAVGAVAGALAAHAGLPMPWHWVAFTVVGGGAVIALYLTRRVFGKRTAADVRHDNLDLGATVDVSAWSADGVARVHYRGSDWSARLLRRGPLQTGPHRIAGQDGNVLLIEPLPAAQAAPSLDTNAQHNPG</sequence>
<organism evidence="2 3">
    <name type="scientific">Thiomonas arsenitoxydans (strain DSM 22701 / CIP 110005 / 3As)</name>
    <dbReference type="NCBI Taxonomy" id="426114"/>
    <lineage>
        <taxon>Bacteria</taxon>
        <taxon>Pseudomonadati</taxon>
        <taxon>Pseudomonadota</taxon>
        <taxon>Betaproteobacteria</taxon>
        <taxon>Burkholderiales</taxon>
        <taxon>Thiomonas</taxon>
    </lineage>
</organism>
<evidence type="ECO:0000313" key="2">
    <source>
        <dbReference type="EMBL" id="MBN8743452.1"/>
    </source>
</evidence>
<keyword evidence="1" id="KW-0472">Membrane</keyword>
<dbReference type="RefSeq" id="WP_276728227.1">
    <property type="nucleotide sequence ID" value="NZ_JAFKMR010000012.1"/>
</dbReference>
<evidence type="ECO:0000256" key="1">
    <source>
        <dbReference type="SAM" id="Phobius"/>
    </source>
</evidence>
<accession>A0A8I1SUU0</accession>
<protein>
    <submittedName>
        <fullName evidence="2">NfeD family protein</fullName>
    </submittedName>
</protein>
<reference evidence="2" key="1">
    <citation type="submission" date="2021-02" db="EMBL/GenBank/DDBJ databases">
        <title>Thiocyanate and organic carbon inputs drive convergent selection for specific autotrophic Afipia and Thiobacillus strains within complex microbiomes.</title>
        <authorList>
            <person name="Huddy R.J."/>
            <person name="Sachdeva R."/>
            <person name="Kadzinga F."/>
            <person name="Kantor R.S."/>
            <person name="Harrison S.T.L."/>
            <person name="Banfield J.F."/>
        </authorList>
    </citation>
    <scope>NUCLEOTIDE SEQUENCE</scope>
    <source>
        <strain evidence="2">SCN18_13_7_16_R3_B_64_19</strain>
    </source>
</reference>
<proteinExistence type="predicted"/>
<keyword evidence="1" id="KW-1133">Transmembrane helix</keyword>
<keyword evidence="1" id="KW-0812">Transmembrane</keyword>
<dbReference type="AlphaFoldDB" id="A0A8I1SUU0"/>
<feature type="transmembrane region" description="Helical" evidence="1">
    <location>
        <begin position="7"/>
        <end position="40"/>
    </location>
</feature>
<comment type="caution">
    <text evidence="2">The sequence shown here is derived from an EMBL/GenBank/DDBJ whole genome shotgun (WGS) entry which is preliminary data.</text>
</comment>
<name>A0A8I1SUU0_THIA3</name>
<evidence type="ECO:0000313" key="3">
    <source>
        <dbReference type="Proteomes" id="UP000664800"/>
    </source>
</evidence>
<dbReference type="EMBL" id="JAFKMR010000012">
    <property type="protein sequence ID" value="MBN8743452.1"/>
    <property type="molecule type" value="Genomic_DNA"/>
</dbReference>
<feature type="transmembrane region" description="Helical" evidence="1">
    <location>
        <begin position="46"/>
        <end position="66"/>
    </location>
</feature>